<name>K0S8M7_THAOC</name>
<sequence length="299" mass="30823">AAARARWGASGAGATCPTWGPPRGGGGPGTGGAVSSAPSLADRLLRGQQGARPLRPARSSARELPVWLISMFLLVHCEAGAVARCTSGSEGGRGSSPSSGGREGGLSPRGDDGSPSLDFDTLLRNRSALSPRTLAHAQSHANNAGCAAFLLRHLRKFLLLCAVPRNAAACRAVASLAAAGKGGRRGRAPPGLAVRRGGRRPRHRQDQPGAPGRARRDGTGGRDHRRGARPPEFSAAGPGRRPGGRAAHRHRGAHPADARRGGGAVGQRRVPDGREVTKLTEVGGSAGRTRDRRGRRARP</sequence>
<feature type="compositionally biased region" description="Basic and acidic residues" evidence="1">
    <location>
        <begin position="269"/>
        <end position="278"/>
    </location>
</feature>
<dbReference type="EMBL" id="AGNL01020232">
    <property type="protein sequence ID" value="EJK61269.1"/>
    <property type="molecule type" value="Genomic_DNA"/>
</dbReference>
<evidence type="ECO:0000256" key="1">
    <source>
        <dbReference type="SAM" id="MobiDB-lite"/>
    </source>
</evidence>
<proteinExistence type="predicted"/>
<reference evidence="2 3" key="1">
    <citation type="journal article" date="2012" name="Genome Biol.">
        <title>Genome and low-iron response of an oceanic diatom adapted to chronic iron limitation.</title>
        <authorList>
            <person name="Lommer M."/>
            <person name="Specht M."/>
            <person name="Roy A.S."/>
            <person name="Kraemer L."/>
            <person name="Andreson R."/>
            <person name="Gutowska M.A."/>
            <person name="Wolf J."/>
            <person name="Bergner S.V."/>
            <person name="Schilhabel M.B."/>
            <person name="Klostermeier U.C."/>
            <person name="Beiko R.G."/>
            <person name="Rosenstiel P."/>
            <person name="Hippler M."/>
            <person name="Laroche J."/>
        </authorList>
    </citation>
    <scope>NUCLEOTIDE SEQUENCE [LARGE SCALE GENOMIC DNA]</scope>
    <source>
        <strain evidence="2 3">CCMP1005</strain>
    </source>
</reference>
<comment type="caution">
    <text evidence="2">The sequence shown here is derived from an EMBL/GenBank/DDBJ whole genome shotgun (WGS) entry which is preliminary data.</text>
</comment>
<evidence type="ECO:0000313" key="2">
    <source>
        <dbReference type="EMBL" id="EJK61269.1"/>
    </source>
</evidence>
<dbReference type="AlphaFoldDB" id="K0S8M7"/>
<feature type="compositionally biased region" description="Basic residues" evidence="1">
    <location>
        <begin position="242"/>
        <end position="253"/>
    </location>
</feature>
<keyword evidence="3" id="KW-1185">Reference proteome</keyword>
<dbReference type="Proteomes" id="UP000266841">
    <property type="component" value="Unassembled WGS sequence"/>
</dbReference>
<accession>K0S8M7</accession>
<feature type="region of interest" description="Disordered" evidence="1">
    <location>
        <begin position="1"/>
        <end position="38"/>
    </location>
</feature>
<feature type="compositionally biased region" description="Gly residues" evidence="1">
    <location>
        <begin position="22"/>
        <end position="32"/>
    </location>
</feature>
<organism evidence="2 3">
    <name type="scientific">Thalassiosira oceanica</name>
    <name type="common">Marine diatom</name>
    <dbReference type="NCBI Taxonomy" id="159749"/>
    <lineage>
        <taxon>Eukaryota</taxon>
        <taxon>Sar</taxon>
        <taxon>Stramenopiles</taxon>
        <taxon>Ochrophyta</taxon>
        <taxon>Bacillariophyta</taxon>
        <taxon>Coscinodiscophyceae</taxon>
        <taxon>Thalassiosirophycidae</taxon>
        <taxon>Thalassiosirales</taxon>
        <taxon>Thalassiosiraceae</taxon>
        <taxon>Thalassiosira</taxon>
    </lineage>
</organism>
<feature type="non-terminal residue" evidence="2">
    <location>
        <position position="1"/>
    </location>
</feature>
<feature type="compositionally biased region" description="Basic residues" evidence="1">
    <location>
        <begin position="290"/>
        <end position="299"/>
    </location>
</feature>
<feature type="compositionally biased region" description="Low complexity" evidence="1">
    <location>
        <begin position="1"/>
        <end position="18"/>
    </location>
</feature>
<feature type="region of interest" description="Disordered" evidence="1">
    <location>
        <begin position="178"/>
        <end position="299"/>
    </location>
</feature>
<gene>
    <name evidence="2" type="ORF">THAOC_18278</name>
</gene>
<evidence type="ECO:0000313" key="3">
    <source>
        <dbReference type="Proteomes" id="UP000266841"/>
    </source>
</evidence>
<feature type="region of interest" description="Disordered" evidence="1">
    <location>
        <begin position="86"/>
        <end position="119"/>
    </location>
</feature>
<feature type="compositionally biased region" description="Low complexity" evidence="1">
    <location>
        <begin position="95"/>
        <end position="108"/>
    </location>
</feature>
<protein>
    <submittedName>
        <fullName evidence="2">Uncharacterized protein</fullName>
    </submittedName>
</protein>
<dbReference type="eggNOG" id="KOG4416">
    <property type="taxonomic scope" value="Eukaryota"/>
</dbReference>